<dbReference type="EMBL" id="JAATLK010000003">
    <property type="protein sequence ID" value="NIZ47712.1"/>
    <property type="molecule type" value="Genomic_DNA"/>
</dbReference>
<accession>A0A968GEQ6</accession>
<evidence type="ECO:0000256" key="1">
    <source>
        <dbReference type="ARBA" id="ARBA00022491"/>
    </source>
</evidence>
<dbReference type="InterPro" id="IPR036390">
    <property type="entry name" value="WH_DNA-bd_sf"/>
</dbReference>
<name>A0A968GEQ6_9SPIO</name>
<dbReference type="SMART" id="SM00420">
    <property type="entry name" value="HTH_DEOR"/>
    <property type="match status" value="1"/>
</dbReference>
<comment type="caution">
    <text evidence="5">The sequence shown here is derived from an EMBL/GenBank/DDBJ whole genome shotgun (WGS) entry which is preliminary data.</text>
</comment>
<organism evidence="5 6">
    <name type="scientific">Entomospira nematocerorum</name>
    <dbReference type="NCBI Taxonomy" id="2719987"/>
    <lineage>
        <taxon>Bacteria</taxon>
        <taxon>Pseudomonadati</taxon>
        <taxon>Spirochaetota</taxon>
        <taxon>Spirochaetia</taxon>
        <taxon>Spirochaetales</taxon>
        <taxon>Spirochaetaceae</taxon>
        <taxon>Entomospira</taxon>
    </lineage>
</organism>
<gene>
    <name evidence="5" type="ORF">HCT46_07280</name>
</gene>
<feature type="domain" description="HTH deoR-type" evidence="4">
    <location>
        <begin position="3"/>
        <end position="58"/>
    </location>
</feature>
<keyword evidence="1" id="KW-0678">Repressor</keyword>
<dbReference type="InterPro" id="IPR014036">
    <property type="entry name" value="DeoR-like_C"/>
</dbReference>
<dbReference type="Pfam" id="PF08220">
    <property type="entry name" value="HTH_DeoR"/>
    <property type="match status" value="1"/>
</dbReference>
<dbReference type="PANTHER" id="PTHR30363">
    <property type="entry name" value="HTH-TYPE TRANSCRIPTIONAL REGULATOR SRLR-RELATED"/>
    <property type="match status" value="1"/>
</dbReference>
<dbReference type="InterPro" id="IPR050313">
    <property type="entry name" value="Carb_Metab_HTH_regulators"/>
</dbReference>
<evidence type="ECO:0000256" key="2">
    <source>
        <dbReference type="ARBA" id="ARBA00023015"/>
    </source>
</evidence>
<keyword evidence="3" id="KW-0804">Transcription</keyword>
<protein>
    <submittedName>
        <fullName evidence="5">DeoR/GlpR transcriptional regulator</fullName>
    </submittedName>
</protein>
<dbReference type="InterPro" id="IPR036388">
    <property type="entry name" value="WH-like_DNA-bd_sf"/>
</dbReference>
<dbReference type="Pfam" id="PF00455">
    <property type="entry name" value="DeoRC"/>
    <property type="match status" value="1"/>
</dbReference>
<evidence type="ECO:0000259" key="4">
    <source>
        <dbReference type="PROSITE" id="PS51000"/>
    </source>
</evidence>
<dbReference type="PROSITE" id="PS51000">
    <property type="entry name" value="HTH_DEOR_2"/>
    <property type="match status" value="1"/>
</dbReference>
<dbReference type="Gene3D" id="3.40.50.1360">
    <property type="match status" value="1"/>
</dbReference>
<sequence>MGKEQRQRELLSLLKEKPLIKIHQIATIFHVTTMTIQRDINELHKKNLVIKTHGGAFVPGDVIVELSHQEKEQIYASAKDQIAQIASKYIRDGDVVYLGAGTTCMSLLEKILDMNIQIVTNSLSIFNKAVKYDNLHVILSGGELREHTQMFVGKFTKNFFASMTLPKAFMSSNGVNLDSFSVANEQEAEVNHRILTQSKERYLLVDSSKFDVQHFYPFWEMNKVDKIITNDKQLIDSRYVLSPYIIDYEENKQ</sequence>
<dbReference type="RefSeq" id="WP_167704411.1">
    <property type="nucleotide sequence ID" value="NZ_CP118170.1"/>
</dbReference>
<dbReference type="GO" id="GO:0003700">
    <property type="term" value="F:DNA-binding transcription factor activity"/>
    <property type="evidence" value="ECO:0007669"/>
    <property type="project" value="InterPro"/>
</dbReference>
<dbReference type="Proteomes" id="UP000752013">
    <property type="component" value="Unassembled WGS sequence"/>
</dbReference>
<dbReference type="SUPFAM" id="SSF100950">
    <property type="entry name" value="NagB/RpiA/CoA transferase-like"/>
    <property type="match status" value="1"/>
</dbReference>
<dbReference type="PRINTS" id="PR00037">
    <property type="entry name" value="HTHLACR"/>
</dbReference>
<evidence type="ECO:0000313" key="6">
    <source>
        <dbReference type="Proteomes" id="UP000752013"/>
    </source>
</evidence>
<reference evidence="5" key="1">
    <citation type="submission" date="2020-03" db="EMBL/GenBank/DDBJ databases">
        <title>Spirochaetal bacteria isolated from arthropods constitute a novel genus Entomospira genus novum within the order Spirochaetales.</title>
        <authorList>
            <person name="Grana-Miraglia L."/>
            <person name="Sikutova S."/>
            <person name="Fingerle V."/>
            <person name="Sing A."/>
            <person name="Castillo-Ramirez S."/>
            <person name="Margos G."/>
            <person name="Rudolf I."/>
        </authorList>
    </citation>
    <scope>NUCLEOTIDE SEQUENCE</scope>
    <source>
        <strain evidence="5">BR208</strain>
    </source>
</reference>
<dbReference type="InterPro" id="IPR037171">
    <property type="entry name" value="NagB/RpiA_transferase-like"/>
</dbReference>
<dbReference type="AlphaFoldDB" id="A0A968GEQ6"/>
<evidence type="ECO:0000313" key="5">
    <source>
        <dbReference type="EMBL" id="NIZ47712.1"/>
    </source>
</evidence>
<dbReference type="SUPFAM" id="SSF46785">
    <property type="entry name" value="Winged helix' DNA-binding domain"/>
    <property type="match status" value="1"/>
</dbReference>
<evidence type="ECO:0000256" key="3">
    <source>
        <dbReference type="ARBA" id="ARBA00023163"/>
    </source>
</evidence>
<proteinExistence type="predicted"/>
<dbReference type="InterPro" id="IPR001034">
    <property type="entry name" value="DeoR_HTH"/>
</dbReference>
<dbReference type="SMART" id="SM01134">
    <property type="entry name" value="DeoRC"/>
    <property type="match status" value="1"/>
</dbReference>
<dbReference type="Gene3D" id="1.10.10.10">
    <property type="entry name" value="Winged helix-like DNA-binding domain superfamily/Winged helix DNA-binding domain"/>
    <property type="match status" value="1"/>
</dbReference>
<keyword evidence="2" id="KW-0805">Transcription regulation</keyword>
<dbReference type="PANTHER" id="PTHR30363:SF4">
    <property type="entry name" value="GLYCEROL-3-PHOSPHATE REGULON REPRESSOR"/>
    <property type="match status" value="1"/>
</dbReference>
<keyword evidence="6" id="KW-1185">Reference proteome</keyword>